<keyword evidence="7" id="KW-0732">Signal</keyword>
<organism evidence="11 12">
    <name type="scientific">Oesophagostomum dentatum</name>
    <name type="common">Nodular worm</name>
    <dbReference type="NCBI Taxonomy" id="61180"/>
    <lineage>
        <taxon>Eukaryota</taxon>
        <taxon>Metazoa</taxon>
        <taxon>Ecdysozoa</taxon>
        <taxon>Nematoda</taxon>
        <taxon>Chromadorea</taxon>
        <taxon>Rhabditida</taxon>
        <taxon>Rhabditina</taxon>
        <taxon>Rhabditomorpha</taxon>
        <taxon>Strongyloidea</taxon>
        <taxon>Strongylidae</taxon>
        <taxon>Oesophagostomum</taxon>
    </lineage>
</organism>
<comment type="subcellular location">
    <subcellularLocation>
        <location evidence="1">Membrane</location>
        <topology evidence="1">Single-pass membrane protein</topology>
    </subcellularLocation>
</comment>
<proteinExistence type="inferred from homology"/>
<evidence type="ECO:0000256" key="2">
    <source>
        <dbReference type="ARBA" id="ARBA00009995"/>
    </source>
</evidence>
<evidence type="ECO:0000256" key="8">
    <source>
        <dbReference type="ARBA" id="ARBA00022989"/>
    </source>
</evidence>
<evidence type="ECO:0000256" key="10">
    <source>
        <dbReference type="ARBA" id="ARBA00047475"/>
    </source>
</evidence>
<protein>
    <recommendedName>
        <fullName evidence="3">glucuronosyltransferase</fullName>
        <ecNumber evidence="3">2.4.1.17</ecNumber>
    </recommendedName>
</protein>
<dbReference type="GO" id="GO:0016020">
    <property type="term" value="C:membrane"/>
    <property type="evidence" value="ECO:0007669"/>
    <property type="project" value="UniProtKB-SubCell"/>
</dbReference>
<dbReference type="PANTHER" id="PTHR48043">
    <property type="entry name" value="EG:EG0003.4 PROTEIN-RELATED"/>
    <property type="match status" value="1"/>
</dbReference>
<dbReference type="CDD" id="cd03784">
    <property type="entry name" value="GT1_Gtf-like"/>
    <property type="match status" value="1"/>
</dbReference>
<dbReference type="GO" id="GO:0015020">
    <property type="term" value="F:glucuronosyltransferase activity"/>
    <property type="evidence" value="ECO:0007669"/>
    <property type="project" value="UniProtKB-EC"/>
</dbReference>
<gene>
    <name evidence="11" type="ORF">OESDEN_03525</name>
</gene>
<dbReference type="AlphaFoldDB" id="A0A0B1TK71"/>
<evidence type="ECO:0000256" key="9">
    <source>
        <dbReference type="ARBA" id="ARBA00023136"/>
    </source>
</evidence>
<evidence type="ECO:0000313" key="11">
    <source>
        <dbReference type="EMBL" id="KHJ96501.1"/>
    </source>
</evidence>
<evidence type="ECO:0000256" key="5">
    <source>
        <dbReference type="ARBA" id="ARBA00022679"/>
    </source>
</evidence>
<keyword evidence="6" id="KW-0812">Transmembrane</keyword>
<dbReference type="PANTHER" id="PTHR48043:SF145">
    <property type="entry name" value="FI06409P-RELATED"/>
    <property type="match status" value="1"/>
</dbReference>
<dbReference type="EMBL" id="KN549650">
    <property type="protein sequence ID" value="KHJ96501.1"/>
    <property type="molecule type" value="Genomic_DNA"/>
</dbReference>
<evidence type="ECO:0000256" key="4">
    <source>
        <dbReference type="ARBA" id="ARBA00022676"/>
    </source>
</evidence>
<reference evidence="11 12" key="1">
    <citation type="submission" date="2014-03" db="EMBL/GenBank/DDBJ databases">
        <title>Draft genome of the hookworm Oesophagostomum dentatum.</title>
        <authorList>
            <person name="Mitreva M."/>
        </authorList>
    </citation>
    <scope>NUCLEOTIDE SEQUENCE [LARGE SCALE GENOMIC DNA]</scope>
    <source>
        <strain evidence="11 12">OD-Hann</strain>
    </source>
</reference>
<dbReference type="Gene3D" id="3.40.50.2000">
    <property type="entry name" value="Glycogen Phosphorylase B"/>
    <property type="match status" value="1"/>
</dbReference>
<evidence type="ECO:0000313" key="12">
    <source>
        <dbReference type="Proteomes" id="UP000053660"/>
    </source>
</evidence>
<keyword evidence="5" id="KW-0808">Transferase</keyword>
<keyword evidence="8" id="KW-1133">Transmembrane helix</keyword>
<dbReference type="OrthoDB" id="5835829at2759"/>
<comment type="catalytic activity">
    <reaction evidence="10">
        <text>glucuronate acceptor + UDP-alpha-D-glucuronate = acceptor beta-D-glucuronoside + UDP + H(+)</text>
        <dbReference type="Rhea" id="RHEA:21032"/>
        <dbReference type="ChEBI" id="CHEBI:15378"/>
        <dbReference type="ChEBI" id="CHEBI:58052"/>
        <dbReference type="ChEBI" id="CHEBI:58223"/>
        <dbReference type="ChEBI" id="CHEBI:132367"/>
        <dbReference type="ChEBI" id="CHEBI:132368"/>
        <dbReference type="EC" id="2.4.1.17"/>
    </reaction>
</comment>
<dbReference type="EC" id="2.4.1.17" evidence="3"/>
<sequence>MNFITSLLSDIAIKGLIVRKHEEVFARHGVSASEDDFYYKTNYLLSNSDEFLEDARPITAKIIHIGGIALTEKAQLNNEFQELMDRKDRVGAVYISFGSIVPTKEMPSVFREAIIHVAEAFPKITFIWKVDKDDSVPQLANLHTFAWLPQQALLDHPKLLCFVSHAGLNSVLEVTRSGKPSILVPIFGDQFRNSRLVEAKNTTVVMSKENFNNQTFEETLRHVLSDESLIKQKESRSWRNSRECDFSDFIPLSQMKLLLLLVLTSNAIESYKILVYSAPLGYSHMQFMGRMADILQEAGHEVTVLHPVWMPKYLHGVSKMAKQVCFPSFSDCVYPLKFF</sequence>
<dbReference type="FunFam" id="3.40.50.2000:FF:000038">
    <property type="entry name" value="UDP-GlucuronosylTransferase"/>
    <property type="match status" value="1"/>
</dbReference>
<name>A0A0B1TK71_OESDE</name>
<evidence type="ECO:0000256" key="7">
    <source>
        <dbReference type="ARBA" id="ARBA00022729"/>
    </source>
</evidence>
<dbReference type="Pfam" id="PF00201">
    <property type="entry name" value="UDPGT"/>
    <property type="match status" value="1"/>
</dbReference>
<evidence type="ECO:0000256" key="1">
    <source>
        <dbReference type="ARBA" id="ARBA00004167"/>
    </source>
</evidence>
<evidence type="ECO:0000256" key="6">
    <source>
        <dbReference type="ARBA" id="ARBA00022692"/>
    </source>
</evidence>
<keyword evidence="9" id="KW-0472">Membrane</keyword>
<dbReference type="InterPro" id="IPR002213">
    <property type="entry name" value="UDP_glucos_trans"/>
</dbReference>
<dbReference type="SUPFAM" id="SSF53756">
    <property type="entry name" value="UDP-Glycosyltransferase/glycogen phosphorylase"/>
    <property type="match status" value="2"/>
</dbReference>
<accession>A0A0B1TK71</accession>
<dbReference type="InterPro" id="IPR050271">
    <property type="entry name" value="UDP-glycosyltransferase"/>
</dbReference>
<comment type="similarity">
    <text evidence="2">Belongs to the UDP-glycosyltransferase family.</text>
</comment>
<evidence type="ECO:0000256" key="3">
    <source>
        <dbReference type="ARBA" id="ARBA00012544"/>
    </source>
</evidence>
<keyword evidence="4" id="KW-0328">Glycosyltransferase</keyword>
<keyword evidence="12" id="KW-1185">Reference proteome</keyword>
<dbReference type="Proteomes" id="UP000053660">
    <property type="component" value="Unassembled WGS sequence"/>
</dbReference>